<evidence type="ECO:0000313" key="8">
    <source>
        <dbReference type="EMBL" id="QOY53552.1"/>
    </source>
</evidence>
<dbReference type="KEGG" id="smas:HUE87_06385"/>
<evidence type="ECO:0000259" key="7">
    <source>
        <dbReference type="PROSITE" id="PS50156"/>
    </source>
</evidence>
<evidence type="ECO:0000256" key="2">
    <source>
        <dbReference type="ARBA" id="ARBA00022475"/>
    </source>
</evidence>
<keyword evidence="2" id="KW-1003">Cell membrane</keyword>
<dbReference type="PROSITE" id="PS50156">
    <property type="entry name" value="SSD"/>
    <property type="match status" value="2"/>
</dbReference>
<keyword evidence="3 6" id="KW-0812">Transmembrane</keyword>
<dbReference type="GO" id="GO:0005886">
    <property type="term" value="C:plasma membrane"/>
    <property type="evidence" value="ECO:0007669"/>
    <property type="project" value="UniProtKB-SubCell"/>
</dbReference>
<comment type="subcellular location">
    <subcellularLocation>
        <location evidence="1">Cell membrane</location>
        <topology evidence="1">Multi-pass membrane protein</topology>
    </subcellularLocation>
</comment>
<evidence type="ECO:0000256" key="5">
    <source>
        <dbReference type="ARBA" id="ARBA00023136"/>
    </source>
</evidence>
<accession>A0A7S7LY19</accession>
<keyword evidence="5 6" id="KW-0472">Membrane</keyword>
<dbReference type="AlphaFoldDB" id="A0A7S7LY19"/>
<dbReference type="InterPro" id="IPR050545">
    <property type="entry name" value="Mycobact_MmpL"/>
</dbReference>
<evidence type="ECO:0000313" key="9">
    <source>
        <dbReference type="Proteomes" id="UP000593836"/>
    </source>
</evidence>
<dbReference type="Proteomes" id="UP000593836">
    <property type="component" value="Chromosome"/>
</dbReference>
<dbReference type="InterPro" id="IPR001036">
    <property type="entry name" value="Acrflvin-R"/>
</dbReference>
<feature type="transmembrane region" description="Helical" evidence="6">
    <location>
        <begin position="251"/>
        <end position="267"/>
    </location>
</feature>
<feature type="transmembrane region" description="Helical" evidence="6">
    <location>
        <begin position="732"/>
        <end position="756"/>
    </location>
</feature>
<feature type="domain" description="SSD" evidence="7">
    <location>
        <begin position="277"/>
        <end position="399"/>
    </location>
</feature>
<feature type="transmembrane region" description="Helical" evidence="6">
    <location>
        <begin position="762"/>
        <end position="787"/>
    </location>
</feature>
<dbReference type="GO" id="GO:0022857">
    <property type="term" value="F:transmembrane transporter activity"/>
    <property type="evidence" value="ECO:0007669"/>
    <property type="project" value="InterPro"/>
</dbReference>
<dbReference type="SUPFAM" id="SSF82866">
    <property type="entry name" value="Multidrug efflux transporter AcrB transmembrane domain"/>
    <property type="match status" value="2"/>
</dbReference>
<dbReference type="InterPro" id="IPR004869">
    <property type="entry name" value="MMPL_dom"/>
</dbReference>
<evidence type="ECO:0000256" key="6">
    <source>
        <dbReference type="SAM" id="Phobius"/>
    </source>
</evidence>
<feature type="transmembrane region" description="Helical" evidence="6">
    <location>
        <begin position="690"/>
        <end position="711"/>
    </location>
</feature>
<reference evidence="8 9" key="1">
    <citation type="submission" date="2020-05" db="EMBL/GenBank/DDBJ databases">
        <title>Sulfurimonas marisnigri, sp. nov., and Sulfurimonas baltica, sp. nov., manganese oxide reducing chemolithoautotrophs of the class Epsilonproteobacteria isolated from the pelagic redoxclines of the Black and Baltic Seas and emended description of the genus Sulfurimonas.</title>
        <authorList>
            <person name="Henkel J.V."/>
            <person name="Laudan C."/>
            <person name="Werner J."/>
            <person name="Neu T."/>
            <person name="Plewe S."/>
            <person name="Sproer C."/>
            <person name="Bunk B."/>
            <person name="Schulz-Vogt H.N."/>
        </authorList>
    </citation>
    <scope>NUCLEOTIDE SEQUENCE [LARGE SCALE GENOMIC DNA]</scope>
    <source>
        <strain evidence="8 9">SoZ1</strain>
    </source>
</reference>
<keyword evidence="9" id="KW-1185">Reference proteome</keyword>
<feature type="domain" description="SSD" evidence="7">
    <location>
        <begin position="630"/>
        <end position="789"/>
    </location>
</feature>
<feature type="transmembrane region" description="Helical" evidence="6">
    <location>
        <begin position="375"/>
        <end position="398"/>
    </location>
</feature>
<evidence type="ECO:0000256" key="4">
    <source>
        <dbReference type="ARBA" id="ARBA00022989"/>
    </source>
</evidence>
<proteinExistence type="predicted"/>
<dbReference type="PRINTS" id="PR00702">
    <property type="entry name" value="ACRIFLAVINRP"/>
</dbReference>
<feature type="transmembrane region" description="Helical" evidence="6">
    <location>
        <begin position="639"/>
        <end position="657"/>
    </location>
</feature>
<gene>
    <name evidence="8" type="ORF">HUE87_06385</name>
</gene>
<dbReference type="InterPro" id="IPR000731">
    <property type="entry name" value="SSD"/>
</dbReference>
<feature type="transmembrane region" description="Helical" evidence="6">
    <location>
        <begin position="304"/>
        <end position="325"/>
    </location>
</feature>
<organism evidence="8 9">
    <name type="scientific">Candidatus Sulfurimonas marisnigri</name>
    <dbReference type="NCBI Taxonomy" id="2740405"/>
    <lineage>
        <taxon>Bacteria</taxon>
        <taxon>Pseudomonadati</taxon>
        <taxon>Campylobacterota</taxon>
        <taxon>Epsilonproteobacteria</taxon>
        <taxon>Campylobacterales</taxon>
        <taxon>Sulfurimonadaceae</taxon>
        <taxon>Sulfurimonas</taxon>
    </lineage>
</organism>
<dbReference type="RefSeq" id="WP_194365387.1">
    <property type="nucleotide sequence ID" value="NZ_CP054493.1"/>
</dbReference>
<name>A0A7S7LY19_9BACT</name>
<feature type="transmembrane region" description="Helical" evidence="6">
    <location>
        <begin position="274"/>
        <end position="298"/>
    </location>
</feature>
<dbReference type="PANTHER" id="PTHR33406">
    <property type="entry name" value="MEMBRANE PROTEIN MJ1562-RELATED"/>
    <property type="match status" value="1"/>
</dbReference>
<keyword evidence="4 6" id="KW-1133">Transmembrane helix</keyword>
<dbReference type="Pfam" id="PF03176">
    <property type="entry name" value="MMPL"/>
    <property type="match status" value="2"/>
</dbReference>
<dbReference type="Gene3D" id="1.20.1640.10">
    <property type="entry name" value="Multidrug efflux transporter AcrB transmembrane domain"/>
    <property type="match status" value="2"/>
</dbReference>
<feature type="transmembrane region" description="Helical" evidence="6">
    <location>
        <begin position="419"/>
        <end position="447"/>
    </location>
</feature>
<dbReference type="PANTHER" id="PTHR33406:SF12">
    <property type="entry name" value="BLR2997 PROTEIN"/>
    <property type="match status" value="1"/>
</dbReference>
<evidence type="ECO:0000256" key="1">
    <source>
        <dbReference type="ARBA" id="ARBA00004651"/>
    </source>
</evidence>
<sequence>MNWRTETEALMEKLGKKITLHPKKIILFMLLVSFAMISNLPKITIDTSTEGFLHHEDPALVKYESFKEQFGQDERIMVVVRTKNIFDIKFLERFKELHVELENNIPHLTDINSLINARNTRGEGDRLIVEDLVENMPQNVQELALLKRLATTSVMYKNLLLNSDATLATIILEPNAYEASSNVDALDGFSESKIKQENQEFISDKSKSEMVRAAGEIAKKFTKDNFDVFIAGSLAVNDNTKKSMQSDMQKFIKLILLIIAIFLFIVFRRISGVLLPLFIVLISLLSTVGVMAMTGTAISVPTQILPSFLLAVSIGATVHLLVMFFKHFNSSESKNEAIIFALGHSGLPIIMTSLTTAAGLLSFSSAEIAPIADLGIFGAVGIMIALSNTIILLPAILVALPLKKAKETHKNNSVIMDKFLIAIANFSIYHAKKIVAVTAIIFVVFLYSASQLELKHDPLSWQKEDAPIRIATEVVDRELKGSVTMEVILDTKKENGLHNSELLKKIDIVREKAEAINNDKYFVGKGWSVAEVLKEIHRALHANNQEYYAITDNNALIPQEFLLFENSGSDDLEDLVDSSFSKARLTFKLPWMEASEYEALSQELTTLIKEELKDEVEITITGMVPLFQRTLVAAMDTMVVSYATAFILITIMMILLLGSFKIGLVSMIPNVLPVVMALGFMNMVGMPLDMFTMLIGSIIIGLSVDDTVHFFHNYAKYHHNGMSVQKAVDETMLGTGRAMVATTIVLSLGFYVYMFASLSNLVNFGILTGGAITIALLSDIILAPALLKLLAKEEK</sequence>
<dbReference type="EMBL" id="CP054493">
    <property type="protein sequence ID" value="QOY53552.1"/>
    <property type="molecule type" value="Genomic_DNA"/>
</dbReference>
<protein>
    <submittedName>
        <fullName evidence="8">MMPL family transporter</fullName>
    </submittedName>
</protein>
<feature type="transmembrane region" description="Helical" evidence="6">
    <location>
        <begin position="337"/>
        <end position="363"/>
    </location>
</feature>
<feature type="transmembrane region" description="Helical" evidence="6">
    <location>
        <begin position="664"/>
        <end position="684"/>
    </location>
</feature>
<evidence type="ECO:0000256" key="3">
    <source>
        <dbReference type="ARBA" id="ARBA00022692"/>
    </source>
</evidence>